<evidence type="ECO:0000256" key="2">
    <source>
        <dbReference type="ARBA" id="ARBA00009580"/>
    </source>
</evidence>
<feature type="domain" description="Tyrosine specific protein phosphatases" evidence="11">
    <location>
        <begin position="929"/>
        <end position="1004"/>
    </location>
</feature>
<evidence type="ECO:0000256" key="5">
    <source>
        <dbReference type="ARBA" id="ARBA00022801"/>
    </source>
</evidence>
<evidence type="ECO:0000256" key="9">
    <source>
        <dbReference type="SAM" id="MobiDB-lite"/>
    </source>
</evidence>
<evidence type="ECO:0000256" key="1">
    <source>
        <dbReference type="ARBA" id="ARBA00004167"/>
    </source>
</evidence>
<comment type="similarity">
    <text evidence="2">Belongs to the protein-tyrosine phosphatase family.</text>
</comment>
<dbReference type="Pfam" id="PF00102">
    <property type="entry name" value="Y_phosphatase"/>
    <property type="match status" value="3"/>
</dbReference>
<accession>A0AAD9JB75</accession>
<dbReference type="SUPFAM" id="SSF49265">
    <property type="entry name" value="Fibronectin type III"/>
    <property type="match status" value="1"/>
</dbReference>
<dbReference type="Gene3D" id="2.60.120.260">
    <property type="entry name" value="Galactose-binding domain-like"/>
    <property type="match status" value="1"/>
</dbReference>
<feature type="compositionally biased region" description="Basic and acidic residues" evidence="9">
    <location>
        <begin position="416"/>
        <end position="428"/>
    </location>
</feature>
<dbReference type="InterPro" id="IPR000242">
    <property type="entry name" value="PTP_cat"/>
</dbReference>
<comment type="subcellular location">
    <subcellularLocation>
        <location evidence="1">Membrane</location>
        <topology evidence="1">Single-pass membrane protein</topology>
    </subcellularLocation>
</comment>
<dbReference type="SMART" id="SM00194">
    <property type="entry name" value="PTPc"/>
    <property type="match status" value="2"/>
</dbReference>
<dbReference type="PANTHER" id="PTHR19134:SF562">
    <property type="entry name" value="PROTEIN-TYROSINE-PHOSPHATASE"/>
    <property type="match status" value="1"/>
</dbReference>
<dbReference type="Gene3D" id="3.90.190.10">
    <property type="entry name" value="Protein tyrosine phosphatase superfamily"/>
    <property type="match status" value="2"/>
</dbReference>
<evidence type="ECO:0000313" key="13">
    <source>
        <dbReference type="EMBL" id="KAK2149361.1"/>
    </source>
</evidence>
<dbReference type="SUPFAM" id="SSF49785">
    <property type="entry name" value="Galactose-binding domain-like"/>
    <property type="match status" value="1"/>
</dbReference>
<dbReference type="Gene3D" id="2.60.40.10">
    <property type="entry name" value="Immunoglobulins"/>
    <property type="match status" value="1"/>
</dbReference>
<keyword evidence="7" id="KW-0472">Membrane</keyword>
<dbReference type="PANTHER" id="PTHR19134">
    <property type="entry name" value="RECEPTOR-TYPE TYROSINE-PROTEIN PHOSPHATASE"/>
    <property type="match status" value="1"/>
</dbReference>
<dbReference type="InterPro" id="IPR008979">
    <property type="entry name" value="Galactose-bd-like_sf"/>
</dbReference>
<dbReference type="InterPro" id="IPR013783">
    <property type="entry name" value="Ig-like_fold"/>
</dbReference>
<dbReference type="Pfam" id="PF00041">
    <property type="entry name" value="fn3"/>
    <property type="match status" value="1"/>
</dbReference>
<evidence type="ECO:0000256" key="3">
    <source>
        <dbReference type="ARBA" id="ARBA00013064"/>
    </source>
</evidence>
<dbReference type="InterPro" id="IPR016130">
    <property type="entry name" value="Tyr_Pase_AS"/>
</dbReference>
<dbReference type="PRINTS" id="PR00700">
    <property type="entry name" value="PRTYPHPHTASE"/>
</dbReference>
<dbReference type="InterPro" id="IPR003595">
    <property type="entry name" value="Tyr_Pase_cat"/>
</dbReference>
<feature type="domain" description="Tyrosine-protein phosphatase" evidence="10">
    <location>
        <begin position="797"/>
        <end position="1013"/>
    </location>
</feature>
<reference evidence="13" key="1">
    <citation type="journal article" date="2023" name="Mol. Biol. Evol.">
        <title>Third-Generation Sequencing Reveals the Adaptive Role of the Epigenome in Three Deep-Sea Polychaetes.</title>
        <authorList>
            <person name="Perez M."/>
            <person name="Aroh O."/>
            <person name="Sun Y."/>
            <person name="Lan Y."/>
            <person name="Juniper S.K."/>
            <person name="Young C.R."/>
            <person name="Angers B."/>
            <person name="Qian P.Y."/>
        </authorList>
    </citation>
    <scope>NUCLEOTIDE SEQUENCE</scope>
    <source>
        <strain evidence="13">P08H-3</strain>
    </source>
</reference>
<sequence>MIGFISGRCLYGDNEECAFHCHCRLSAECERSCPSGCESAALGYDWMGPGCQIGNVALKKTAHQTITYQMSTADLGVDGILPRTLSRDYVNCAVPNGDYGRWWVDLGEPYKIYNVTIYFRLNRSIIYAKRDSDFTITVKNKTGGSSECAVRTGRVFGTNITLPCQTPLIGNVVEFSRIGGYDQPTSTLCEVVIIGHKYIECDRGYYGINCKYRCGNCFKESVCDKVSGACPEGCQTWWVNEKCDLYIDKPTSDNDTIIITRTTSSSLTVSWIALNVSLAASVYYGYDVRYKEQNQTGFILAKRLKNSVIYEQVTINNLKPDHFYDIQVKPYRTWNNITEYGIPYVTFIQTDPIIKFGPDLGSGAVNNLEESEEEERNVPNTSSDAHCKKLDVIRNCSTENETPQTLNAECTTDAQDGPRRPDHVKPTSDDQLSLDEEPIYGNTLSDRDKPSPVRLEDFEAYAEKKKSDMTVFMAEYMSLPADNKSACLTGRKGHNKTKNRYRNIFPYEDTRVILNTTSDNKNCDYINASYIKGANRDKEYIATQGPIQTTIKDFWEMIWQEETNLIVMLANLTENGKMLMAGIHVKQAEADVDTLIVSTALTTTESEELPVIVVGVDTDLLARCHQYWPESFGETLKEGIFSVTSDDFAVTADYTTRNFTLKKGNKKRRIRQFHFTTWEDKNKPLYGGNTLLAFYKIVHSFDKDRRGPMVVHCSAGVGRTGTFIALDILQQEVTRSNVVDVYQCVTRLRTERMNMVQTVEQYILVHDVLAEYIKCGQTSYVCNEFKDKFAMMCGEEANKARPSESDKQIKSFRSHDFYVVTKMPLSLAVKDFWDLIFQTKSQAIVMLNQIDKSMQPYWPNEEGVSQHYGPFEIILLNSKISSTSDSVIIRDICVKHEKQHKDNVVRVRQFQLLSWPNEQDVPSKMEDILRLLEMLQDWQEKNTSSTSKNIIVHCLTGLHHSGLFCAASFILDKMKTEQMVDAFLAVRCVTRRQPNFLQLKTQYKFLYELCLYYMEHFNTYENFQYNPI</sequence>
<dbReference type="InterPro" id="IPR029021">
    <property type="entry name" value="Prot-tyrosine_phosphatase-like"/>
</dbReference>
<dbReference type="SMART" id="SM00404">
    <property type="entry name" value="PTPc_motif"/>
    <property type="match status" value="2"/>
</dbReference>
<evidence type="ECO:0000259" key="11">
    <source>
        <dbReference type="PROSITE" id="PS50056"/>
    </source>
</evidence>
<feature type="region of interest" description="Disordered" evidence="9">
    <location>
        <begin position="407"/>
        <end position="451"/>
    </location>
</feature>
<dbReference type="PROSITE" id="PS50055">
    <property type="entry name" value="TYR_PHOSPHATASE_PTP"/>
    <property type="match status" value="2"/>
</dbReference>
<dbReference type="PROSITE" id="PS00383">
    <property type="entry name" value="TYR_PHOSPHATASE_1"/>
    <property type="match status" value="1"/>
</dbReference>
<dbReference type="InterPro" id="IPR000387">
    <property type="entry name" value="Tyr_Pase_dom"/>
</dbReference>
<comment type="catalytic activity">
    <reaction evidence="8">
        <text>O-phospho-L-tyrosyl-[protein] + H2O = L-tyrosyl-[protein] + phosphate</text>
        <dbReference type="Rhea" id="RHEA:10684"/>
        <dbReference type="Rhea" id="RHEA-COMP:10136"/>
        <dbReference type="Rhea" id="RHEA-COMP:20101"/>
        <dbReference type="ChEBI" id="CHEBI:15377"/>
        <dbReference type="ChEBI" id="CHEBI:43474"/>
        <dbReference type="ChEBI" id="CHEBI:46858"/>
        <dbReference type="ChEBI" id="CHEBI:61978"/>
        <dbReference type="EC" id="3.1.3.48"/>
    </reaction>
</comment>
<dbReference type="GO" id="GO:0016020">
    <property type="term" value="C:membrane"/>
    <property type="evidence" value="ECO:0007669"/>
    <property type="project" value="UniProtKB-SubCell"/>
</dbReference>
<feature type="domain" description="Fibronectin type-III" evidence="12">
    <location>
        <begin position="250"/>
        <end position="353"/>
    </location>
</feature>
<keyword evidence="14" id="KW-1185">Reference proteome</keyword>
<dbReference type="EC" id="3.1.3.48" evidence="3"/>
<evidence type="ECO:0000256" key="7">
    <source>
        <dbReference type="ARBA" id="ARBA00023136"/>
    </source>
</evidence>
<gene>
    <name evidence="13" type="ORF">LSH36_456g02007</name>
</gene>
<dbReference type="InterPro" id="IPR003961">
    <property type="entry name" value="FN3_dom"/>
</dbReference>
<keyword evidence="6" id="KW-0904">Protein phosphatase</keyword>
<evidence type="ECO:0000256" key="8">
    <source>
        <dbReference type="ARBA" id="ARBA00051722"/>
    </source>
</evidence>
<proteinExistence type="inferred from homology"/>
<name>A0AAD9JB75_9ANNE</name>
<dbReference type="PROSITE" id="PS50056">
    <property type="entry name" value="TYR_PHOSPHATASE_2"/>
    <property type="match status" value="2"/>
</dbReference>
<evidence type="ECO:0000256" key="4">
    <source>
        <dbReference type="ARBA" id="ARBA00022729"/>
    </source>
</evidence>
<organism evidence="13 14">
    <name type="scientific">Paralvinella palmiformis</name>
    <dbReference type="NCBI Taxonomy" id="53620"/>
    <lineage>
        <taxon>Eukaryota</taxon>
        <taxon>Metazoa</taxon>
        <taxon>Spiralia</taxon>
        <taxon>Lophotrochozoa</taxon>
        <taxon>Annelida</taxon>
        <taxon>Polychaeta</taxon>
        <taxon>Sedentaria</taxon>
        <taxon>Canalipalpata</taxon>
        <taxon>Terebellida</taxon>
        <taxon>Terebelliformia</taxon>
        <taxon>Alvinellidae</taxon>
        <taxon>Paralvinella</taxon>
    </lineage>
</organism>
<keyword evidence="5" id="KW-0378">Hydrolase</keyword>
<dbReference type="CDD" id="cd00047">
    <property type="entry name" value="PTPc"/>
    <property type="match status" value="1"/>
</dbReference>
<evidence type="ECO:0000256" key="6">
    <source>
        <dbReference type="ARBA" id="ARBA00022912"/>
    </source>
</evidence>
<feature type="domain" description="Tyrosine-protein phosphatase" evidence="10">
    <location>
        <begin position="472"/>
        <end position="772"/>
    </location>
</feature>
<dbReference type="CDD" id="cd00063">
    <property type="entry name" value="FN3"/>
    <property type="match status" value="1"/>
</dbReference>
<dbReference type="InterPro" id="IPR050348">
    <property type="entry name" value="Protein-Tyr_Phosphatase"/>
</dbReference>
<protein>
    <recommendedName>
        <fullName evidence="3">protein-tyrosine-phosphatase</fullName>
        <ecNumber evidence="3">3.1.3.48</ecNumber>
    </recommendedName>
</protein>
<feature type="domain" description="Tyrosine specific protein phosphatases" evidence="11">
    <location>
        <begin position="692"/>
        <end position="763"/>
    </location>
</feature>
<dbReference type="EMBL" id="JAODUP010000455">
    <property type="protein sequence ID" value="KAK2149361.1"/>
    <property type="molecule type" value="Genomic_DNA"/>
</dbReference>
<evidence type="ECO:0000313" key="14">
    <source>
        <dbReference type="Proteomes" id="UP001208570"/>
    </source>
</evidence>
<dbReference type="InterPro" id="IPR036116">
    <property type="entry name" value="FN3_sf"/>
</dbReference>
<dbReference type="AlphaFoldDB" id="A0AAD9JB75"/>
<dbReference type="SUPFAM" id="SSF52799">
    <property type="entry name" value="(Phosphotyrosine protein) phosphatases II"/>
    <property type="match status" value="2"/>
</dbReference>
<dbReference type="PROSITE" id="PS50853">
    <property type="entry name" value="FN3"/>
    <property type="match status" value="1"/>
</dbReference>
<keyword evidence="4" id="KW-0732">Signal</keyword>
<evidence type="ECO:0000259" key="12">
    <source>
        <dbReference type="PROSITE" id="PS50853"/>
    </source>
</evidence>
<dbReference type="GO" id="GO:0004725">
    <property type="term" value="F:protein tyrosine phosphatase activity"/>
    <property type="evidence" value="ECO:0007669"/>
    <property type="project" value="UniProtKB-EC"/>
</dbReference>
<dbReference type="Proteomes" id="UP001208570">
    <property type="component" value="Unassembled WGS sequence"/>
</dbReference>
<evidence type="ECO:0000259" key="10">
    <source>
        <dbReference type="PROSITE" id="PS50055"/>
    </source>
</evidence>
<comment type="caution">
    <text evidence="13">The sequence shown here is derived from an EMBL/GenBank/DDBJ whole genome shotgun (WGS) entry which is preliminary data.</text>
</comment>